<evidence type="ECO:0000313" key="1">
    <source>
        <dbReference type="Proteomes" id="UP000095286"/>
    </source>
</evidence>
<organism evidence="1 2">
    <name type="scientific">Rhabditophanes sp. KR3021</name>
    <dbReference type="NCBI Taxonomy" id="114890"/>
    <lineage>
        <taxon>Eukaryota</taxon>
        <taxon>Metazoa</taxon>
        <taxon>Ecdysozoa</taxon>
        <taxon>Nematoda</taxon>
        <taxon>Chromadorea</taxon>
        <taxon>Rhabditida</taxon>
        <taxon>Tylenchina</taxon>
        <taxon>Panagrolaimomorpha</taxon>
        <taxon>Strongyloidoidea</taxon>
        <taxon>Alloionematidae</taxon>
        <taxon>Rhabditophanes</taxon>
    </lineage>
</organism>
<reference evidence="2" key="1">
    <citation type="submission" date="2016-11" db="UniProtKB">
        <authorList>
            <consortium name="WormBaseParasite"/>
        </authorList>
    </citation>
    <scope>IDENTIFICATION</scope>
    <source>
        <strain evidence="2">KR3021</strain>
    </source>
</reference>
<protein>
    <submittedName>
        <fullName evidence="2">Sas10 domain-containing protein</fullName>
    </submittedName>
</protein>
<accession>A0AC35TUZ8</accession>
<proteinExistence type="predicted"/>
<dbReference type="WBParaSite" id="RSKR_0000488200.1">
    <property type="protein sequence ID" value="RSKR_0000488200.1"/>
    <property type="gene ID" value="RSKR_0000488200"/>
</dbReference>
<sequence>MAPPKQKSVFNIKKGGFKKKVVGDRPKRRNEEAVIHLEEGGENDRSDISKSAGEYGNRIPEELSLELAEAEATSRKLLAKVGTFELSDGSEEDSDLEEVLGMEQGDEELLSSNDDYDGPEHACNGKKSNGNKFSTNAQISAVPERRIDQKIMDNKGHNGGVAKKKKKIPISKRRGQFKKATQRHRSQVLGIKTEIVKYGGESRGIKSNVIRSRKL</sequence>
<name>A0AC35TUZ8_9BILA</name>
<evidence type="ECO:0000313" key="2">
    <source>
        <dbReference type="WBParaSite" id="RSKR_0000488200.1"/>
    </source>
</evidence>
<dbReference type="Proteomes" id="UP000095286">
    <property type="component" value="Unplaced"/>
</dbReference>